<dbReference type="PANTHER" id="PTHR34800">
    <property type="entry name" value="TETRAPYRROLE-BINDING PROTEIN, CHLOROPLASTIC"/>
    <property type="match status" value="1"/>
</dbReference>
<organism evidence="3 4">
    <name type="scientific">Anabaena catenula FACHB-362</name>
    <dbReference type="NCBI Taxonomy" id="2692877"/>
    <lineage>
        <taxon>Bacteria</taxon>
        <taxon>Bacillati</taxon>
        <taxon>Cyanobacteriota</taxon>
        <taxon>Cyanophyceae</taxon>
        <taxon>Nostocales</taxon>
        <taxon>Nostocaceae</taxon>
        <taxon>Anabaena</taxon>
    </lineage>
</organism>
<keyword evidence="1" id="KW-0067">ATP-binding</keyword>
<accession>A0ABR8IZY7</accession>
<dbReference type="InterPro" id="IPR011009">
    <property type="entry name" value="Kinase-like_dom_sf"/>
</dbReference>
<comment type="caution">
    <text evidence="3">The sequence shown here is derived from an EMBL/GenBank/DDBJ whole genome shotgun (WGS) entry which is preliminary data.</text>
</comment>
<dbReference type="SUPFAM" id="SSF140869">
    <property type="entry name" value="GUN4-like"/>
    <property type="match status" value="2"/>
</dbReference>
<dbReference type="Gene3D" id="1.10.510.10">
    <property type="entry name" value="Transferase(Phosphotransferase) domain 1"/>
    <property type="match status" value="1"/>
</dbReference>
<dbReference type="Pfam" id="PF05419">
    <property type="entry name" value="GUN4"/>
    <property type="match status" value="2"/>
</dbReference>
<dbReference type="PROSITE" id="PS50011">
    <property type="entry name" value="PROTEIN_KINASE_DOM"/>
    <property type="match status" value="1"/>
</dbReference>
<dbReference type="InterPro" id="IPR000719">
    <property type="entry name" value="Prot_kinase_dom"/>
</dbReference>
<evidence type="ECO:0000259" key="2">
    <source>
        <dbReference type="PROSITE" id="PS50011"/>
    </source>
</evidence>
<feature type="binding site" evidence="1">
    <location>
        <position position="64"/>
    </location>
    <ligand>
        <name>ATP</name>
        <dbReference type="ChEBI" id="CHEBI:30616"/>
    </ligand>
</feature>
<dbReference type="Pfam" id="PF00069">
    <property type="entry name" value="Pkinase"/>
    <property type="match status" value="1"/>
</dbReference>
<dbReference type="RefSeq" id="WP_190906125.1">
    <property type="nucleotide sequence ID" value="NZ_JACJTQ010000008.1"/>
</dbReference>
<dbReference type="NCBIfam" id="NF045510">
    <property type="entry name" value="4Cys_prefix_kin"/>
    <property type="match status" value="1"/>
</dbReference>
<evidence type="ECO:0000313" key="4">
    <source>
        <dbReference type="Proteomes" id="UP000660381"/>
    </source>
</evidence>
<dbReference type="InterPro" id="IPR008629">
    <property type="entry name" value="GUN4-like"/>
</dbReference>
<proteinExistence type="predicted"/>
<dbReference type="Proteomes" id="UP000660381">
    <property type="component" value="Unassembled WGS sequence"/>
</dbReference>
<dbReference type="CDD" id="cd16383">
    <property type="entry name" value="GUN4"/>
    <property type="match status" value="2"/>
</dbReference>
<protein>
    <submittedName>
        <fullName evidence="3">GUN4 domain-containing protein</fullName>
    </submittedName>
</protein>
<feature type="domain" description="Protein kinase" evidence="2">
    <location>
        <begin position="33"/>
        <end position="291"/>
    </location>
</feature>
<dbReference type="PANTHER" id="PTHR34800:SF1">
    <property type="entry name" value="TETRAPYRROLE-BINDING PROTEIN, CHLOROPLASTIC"/>
    <property type="match status" value="1"/>
</dbReference>
<dbReference type="EMBL" id="JACJTQ010000008">
    <property type="protein sequence ID" value="MBD2691667.1"/>
    <property type="molecule type" value="Genomic_DNA"/>
</dbReference>
<gene>
    <name evidence="3" type="ORF">H6G68_07835</name>
</gene>
<sequence length="646" mass="73825">MRQCLNPDCLFPNPDNFQYCQKCGNKLLLRERYVPQSILGQGGFGRTFLAIDEDKPSKSYCVIKQFLPQAQGTDSIDKASQLFAQEAQRLEELGKHPQIPELMAYFTSDNRQYLVQEFVQGETLQAELDQNGIFSEQQIGELLIELLQILEFVHSKQVIHRDIKPENIIRSSDKKLFLVDFGAAKIFKPQQRTATGTIIGSAEYCAPEQSMGKPLFISDLYSLGVTCLHLLTGISPFDLYSPMEGEWVWRDYLNGNVVSNELGKILEKLANPIAKHRYQSVKEVIQALNFVNQQDTSQIPINQTPINIFSTSVPSRYQKLEQLLSAGKWKEADEETFRIILCVAQREKDGWLDIPSIDNFPCDDLRIIDQLWIKSSNGYFGFSVQKRIYQSLGGNREYNETIWKAFGDRVGWKIGEDWLYYQQLTFSKSAPQGHLPAIYPEKKNGKYRGDIRRGFSFLMSRIKLITEVDHSSYINSVHNPILSQVPINIYSPSVPSYYQKLEQLLSTGKWKEADEETVRVMLAVAKREKEGWLDALSIDNFPCDDLCTIDRLWVKCSNGRFGFSVQTRIYQSLGGTRQYNSEIWEAFGDRVGWRKKGKWLSYKDITFDIKAPEAHLPLGVVGEWSIGNVGGGWVAHLFSRVETCGL</sequence>
<keyword evidence="4" id="KW-1185">Reference proteome</keyword>
<evidence type="ECO:0000313" key="3">
    <source>
        <dbReference type="EMBL" id="MBD2691667.1"/>
    </source>
</evidence>
<dbReference type="InterPro" id="IPR037215">
    <property type="entry name" value="GUN4-like_sf"/>
</dbReference>
<dbReference type="SMART" id="SM00220">
    <property type="entry name" value="S_TKc"/>
    <property type="match status" value="1"/>
</dbReference>
<dbReference type="SUPFAM" id="SSF56112">
    <property type="entry name" value="Protein kinase-like (PK-like)"/>
    <property type="match status" value="1"/>
</dbReference>
<dbReference type="InterPro" id="IPR017441">
    <property type="entry name" value="Protein_kinase_ATP_BS"/>
</dbReference>
<name>A0ABR8IZY7_9NOST</name>
<dbReference type="Gene3D" id="1.25.40.620">
    <property type="match status" value="2"/>
</dbReference>
<keyword evidence="1" id="KW-0547">Nucleotide-binding</keyword>
<dbReference type="PROSITE" id="PS00107">
    <property type="entry name" value="PROTEIN_KINASE_ATP"/>
    <property type="match status" value="1"/>
</dbReference>
<reference evidence="3 4" key="1">
    <citation type="journal article" date="2020" name="ISME J.">
        <title>Comparative genomics reveals insights into cyanobacterial evolution and habitat adaptation.</title>
        <authorList>
            <person name="Chen M.Y."/>
            <person name="Teng W.K."/>
            <person name="Zhao L."/>
            <person name="Hu C.X."/>
            <person name="Zhou Y.K."/>
            <person name="Han B.P."/>
            <person name="Song L.R."/>
            <person name="Shu W.S."/>
        </authorList>
    </citation>
    <scope>NUCLEOTIDE SEQUENCE [LARGE SCALE GENOMIC DNA]</scope>
    <source>
        <strain evidence="3 4">FACHB-362</strain>
    </source>
</reference>
<dbReference type="CDD" id="cd14014">
    <property type="entry name" value="STKc_PknB_like"/>
    <property type="match status" value="1"/>
</dbReference>
<evidence type="ECO:0000256" key="1">
    <source>
        <dbReference type="PROSITE-ProRule" id="PRU10141"/>
    </source>
</evidence>
<dbReference type="Gene3D" id="3.30.200.20">
    <property type="entry name" value="Phosphorylase Kinase, domain 1"/>
    <property type="match status" value="1"/>
</dbReference>
<dbReference type="Gene3D" id="1.10.10.1770">
    <property type="entry name" value="Gun4-like"/>
    <property type="match status" value="2"/>
</dbReference>